<evidence type="ECO:0000313" key="4">
    <source>
        <dbReference type="Proteomes" id="UP000007113"/>
    </source>
</evidence>
<dbReference type="KEGG" id="gma:AciX8_2558"/>
<dbReference type="AlphaFoldDB" id="G8P077"/>
<reference evidence="3 4" key="1">
    <citation type="submission" date="2011-11" db="EMBL/GenBank/DDBJ databases">
        <title>Complete sequence of Granulicella mallensis MP5ACTX8.</title>
        <authorList>
            <consortium name="US DOE Joint Genome Institute"/>
            <person name="Lucas S."/>
            <person name="Copeland A."/>
            <person name="Lapidus A."/>
            <person name="Cheng J.-F."/>
            <person name="Goodwin L."/>
            <person name="Pitluck S."/>
            <person name="Peters L."/>
            <person name="Lu M."/>
            <person name="Detter J.C."/>
            <person name="Han C."/>
            <person name="Tapia R."/>
            <person name="Land M."/>
            <person name="Hauser L."/>
            <person name="Kyrpides N."/>
            <person name="Ivanova N."/>
            <person name="Mikhailova N."/>
            <person name="Pagani I."/>
            <person name="Rawat S."/>
            <person name="Mannisto M."/>
            <person name="Haggblom M."/>
            <person name="Woyke T."/>
        </authorList>
    </citation>
    <scope>NUCLEOTIDE SEQUENCE [LARGE SCALE GENOMIC DNA]</scope>
    <source>
        <strain evidence="4">ATCC BAA-1857 / DSM 23137 / MP5ACTX8</strain>
    </source>
</reference>
<evidence type="ECO:0000259" key="1">
    <source>
        <dbReference type="Pfam" id="PF00534"/>
    </source>
</evidence>
<dbReference type="Proteomes" id="UP000007113">
    <property type="component" value="Chromosome"/>
</dbReference>
<organism evidence="3 4">
    <name type="scientific">Granulicella mallensis (strain ATCC BAA-1857 / DSM 23137 / MP5ACTX8)</name>
    <dbReference type="NCBI Taxonomy" id="682795"/>
    <lineage>
        <taxon>Bacteria</taxon>
        <taxon>Pseudomonadati</taxon>
        <taxon>Acidobacteriota</taxon>
        <taxon>Terriglobia</taxon>
        <taxon>Terriglobales</taxon>
        <taxon>Acidobacteriaceae</taxon>
        <taxon>Granulicella</taxon>
    </lineage>
</organism>
<dbReference type="eggNOG" id="COG0438">
    <property type="taxonomic scope" value="Bacteria"/>
</dbReference>
<keyword evidence="3" id="KW-0808">Transferase</keyword>
<dbReference type="PANTHER" id="PTHR45947">
    <property type="entry name" value="SULFOQUINOVOSYL TRANSFERASE SQD2"/>
    <property type="match status" value="1"/>
</dbReference>
<protein>
    <submittedName>
        <fullName evidence="3">Glycosyl transferase group 1</fullName>
    </submittedName>
</protein>
<sequence length="412" mass="46795">MRVAIVHPWFLALGGAEQSVGIVAELYPEADIFTLFCEKSGLPPQLANRKVISSKWNNLPGKYHFYRHLLPIYPMLFEAIDLRGYDLVLSSDSCVIKGVLLDDETTHVCFCHSPMRCLYDQYREYLEALPWLARPIFKLVTRHLRMWDYIAAQRVTGFATNSQYISQRVRTHYGLESEVVYAPVEANSGYIDAQTEDYYLSVGRLVASKRVDLLIHACNRLGRRLIIVGRGRELRNLKRIAGPTIEFADRVPTAQLASLYARCKALLFAAKEDFGIVPLECQSYGRPVIAYGRGGVLETVIPHVTGLHFEEQTTESLVGAILCFESEQERYDPVRIQSNARSFDASKFKQRFSTFVDLCIEAKRRGLPWTAISRSGHELTDVSVNRRQVSLPRGAAAKKWDSAIPMDQLWVE</sequence>
<dbReference type="InterPro" id="IPR028098">
    <property type="entry name" value="Glyco_trans_4-like_N"/>
</dbReference>
<proteinExistence type="predicted"/>
<dbReference type="Pfam" id="PF13439">
    <property type="entry name" value="Glyco_transf_4"/>
    <property type="match status" value="1"/>
</dbReference>
<dbReference type="EMBL" id="CP003130">
    <property type="protein sequence ID" value="AEU36871.1"/>
    <property type="molecule type" value="Genomic_DNA"/>
</dbReference>
<evidence type="ECO:0000313" key="3">
    <source>
        <dbReference type="EMBL" id="AEU36871.1"/>
    </source>
</evidence>
<feature type="domain" description="Glycosyltransferase subfamily 4-like N-terminal" evidence="2">
    <location>
        <begin position="14"/>
        <end position="184"/>
    </location>
</feature>
<gene>
    <name evidence="3" type="ordered locus">AciX8_2558</name>
</gene>
<feature type="domain" description="Glycosyl transferase family 1" evidence="1">
    <location>
        <begin position="194"/>
        <end position="332"/>
    </location>
</feature>
<name>G8P077_GRAMM</name>
<dbReference type="InterPro" id="IPR001296">
    <property type="entry name" value="Glyco_trans_1"/>
</dbReference>
<dbReference type="SUPFAM" id="SSF53756">
    <property type="entry name" value="UDP-Glycosyltransferase/glycogen phosphorylase"/>
    <property type="match status" value="1"/>
</dbReference>
<accession>G8P077</accession>
<dbReference type="HOGENOM" id="CLU_041001_0_0_0"/>
<dbReference type="InterPro" id="IPR050194">
    <property type="entry name" value="Glycosyltransferase_grp1"/>
</dbReference>
<evidence type="ECO:0000259" key="2">
    <source>
        <dbReference type="Pfam" id="PF13439"/>
    </source>
</evidence>
<keyword evidence="4" id="KW-1185">Reference proteome</keyword>
<dbReference type="GO" id="GO:0016757">
    <property type="term" value="F:glycosyltransferase activity"/>
    <property type="evidence" value="ECO:0007669"/>
    <property type="project" value="InterPro"/>
</dbReference>
<dbReference type="STRING" id="682795.AciX8_2558"/>
<dbReference type="PANTHER" id="PTHR45947:SF3">
    <property type="entry name" value="SULFOQUINOVOSYL TRANSFERASE SQD2"/>
    <property type="match status" value="1"/>
</dbReference>
<dbReference type="Pfam" id="PF00534">
    <property type="entry name" value="Glycos_transf_1"/>
    <property type="match status" value="1"/>
</dbReference>
<dbReference type="Gene3D" id="3.40.50.2000">
    <property type="entry name" value="Glycogen Phosphorylase B"/>
    <property type="match status" value="1"/>
</dbReference>